<dbReference type="SMART" id="SM00028">
    <property type="entry name" value="TPR"/>
    <property type="match status" value="3"/>
</dbReference>
<dbReference type="PANTHER" id="PTHR14094">
    <property type="entry name" value="SIGNAL RECOGNITION PARTICLE 72"/>
    <property type="match status" value="1"/>
</dbReference>
<comment type="subcellular location">
    <subcellularLocation>
        <location evidence="2 9">Cytoplasm</location>
    </subcellularLocation>
    <subcellularLocation>
        <location evidence="1">Endoplasmic reticulum</location>
    </subcellularLocation>
</comment>
<feature type="region of interest" description="Disordered" evidence="10">
    <location>
        <begin position="541"/>
        <end position="661"/>
    </location>
</feature>
<comment type="function">
    <text evidence="9">Component of the signal recognition particle (SRP) complex, a ribonucleoprotein complex that mediates the cotranslational targeting of secretory and membrane proteins to the endoplasmic reticulum (ER).</text>
</comment>
<feature type="domain" description="Signal recognition particle SRP72 subunit RNA-binding" evidence="11">
    <location>
        <begin position="543"/>
        <end position="585"/>
    </location>
</feature>
<dbReference type="PANTHER" id="PTHR14094:SF9">
    <property type="entry name" value="SIGNAL RECOGNITION PARTICLE SUBUNIT SRP72"/>
    <property type="match status" value="1"/>
</dbReference>
<evidence type="ECO:0000256" key="9">
    <source>
        <dbReference type="PIRNR" id="PIRNR038922"/>
    </source>
</evidence>
<evidence type="ECO:0000256" key="7">
    <source>
        <dbReference type="ARBA" id="ARBA00023135"/>
    </source>
</evidence>
<evidence type="ECO:0000256" key="8">
    <source>
        <dbReference type="ARBA" id="ARBA00023274"/>
    </source>
</evidence>
<dbReference type="GO" id="GO:0006614">
    <property type="term" value="P:SRP-dependent cotranslational protein targeting to membrane"/>
    <property type="evidence" value="ECO:0007669"/>
    <property type="project" value="UniProtKB-UniRule"/>
</dbReference>
<keyword evidence="8 9" id="KW-0687">Ribonucleoprotein</keyword>
<keyword evidence="6" id="KW-0256">Endoplasmic reticulum</keyword>
<dbReference type="Gene3D" id="1.25.40.10">
    <property type="entry name" value="Tetratricopeptide repeat domain"/>
    <property type="match status" value="3"/>
</dbReference>
<dbReference type="Pfam" id="PF08492">
    <property type="entry name" value="SRP72"/>
    <property type="match status" value="1"/>
</dbReference>
<dbReference type="GO" id="GO:0005783">
    <property type="term" value="C:endoplasmic reticulum"/>
    <property type="evidence" value="ECO:0007669"/>
    <property type="project" value="UniProtKB-SubCell"/>
</dbReference>
<feature type="compositionally biased region" description="Basic residues" evidence="10">
    <location>
        <begin position="550"/>
        <end position="559"/>
    </location>
</feature>
<dbReference type="PIRSF" id="PIRSF038922">
    <property type="entry name" value="SRP72"/>
    <property type="match status" value="1"/>
</dbReference>
<feature type="compositionally biased region" description="Basic and acidic residues" evidence="10">
    <location>
        <begin position="571"/>
        <end position="583"/>
    </location>
</feature>
<dbReference type="SUPFAM" id="SSF48452">
    <property type="entry name" value="TPR-like"/>
    <property type="match status" value="2"/>
</dbReference>
<keyword evidence="7 9" id="KW-0733">Signal recognition particle</keyword>
<gene>
    <name evidence="12" type="ORF">PhCBS80983_g01242</name>
</gene>
<feature type="compositionally biased region" description="Gly residues" evidence="10">
    <location>
        <begin position="603"/>
        <end position="612"/>
    </location>
</feature>
<dbReference type="InterPro" id="IPR011990">
    <property type="entry name" value="TPR-like_helical_dom_sf"/>
</dbReference>
<evidence type="ECO:0000256" key="10">
    <source>
        <dbReference type="SAM" id="MobiDB-lite"/>
    </source>
</evidence>
<evidence type="ECO:0000256" key="6">
    <source>
        <dbReference type="ARBA" id="ARBA00022824"/>
    </source>
</evidence>
<accession>A0A507ECY1</accession>
<evidence type="ECO:0000256" key="2">
    <source>
        <dbReference type="ARBA" id="ARBA00004496"/>
    </source>
</evidence>
<dbReference type="Proteomes" id="UP000318582">
    <property type="component" value="Unassembled WGS sequence"/>
</dbReference>
<feature type="compositionally biased region" description="Low complexity" evidence="10">
    <location>
        <begin position="642"/>
        <end position="651"/>
    </location>
</feature>
<evidence type="ECO:0000259" key="11">
    <source>
        <dbReference type="Pfam" id="PF08492"/>
    </source>
</evidence>
<evidence type="ECO:0000313" key="13">
    <source>
        <dbReference type="Proteomes" id="UP000318582"/>
    </source>
</evidence>
<proteinExistence type="inferred from homology"/>
<keyword evidence="13" id="KW-1185">Reference proteome</keyword>
<dbReference type="STRING" id="109895.A0A507ECY1"/>
<dbReference type="GO" id="GO:0008312">
    <property type="term" value="F:7S RNA binding"/>
    <property type="evidence" value="ECO:0007669"/>
    <property type="project" value="InterPro"/>
</dbReference>
<comment type="similarity">
    <text evidence="3 9">Belongs to the SRP72 family.</text>
</comment>
<dbReference type="InterPro" id="IPR013699">
    <property type="entry name" value="Signal_recog_part_SRP72_RNA-bd"/>
</dbReference>
<dbReference type="InterPro" id="IPR019734">
    <property type="entry name" value="TPR_rpt"/>
</dbReference>
<dbReference type="GO" id="GO:0005786">
    <property type="term" value="C:signal recognition particle, endoplasmic reticulum targeting"/>
    <property type="evidence" value="ECO:0007669"/>
    <property type="project" value="UniProtKB-UniRule"/>
</dbReference>
<comment type="caution">
    <text evidence="12">The sequence shown here is derived from an EMBL/GenBank/DDBJ whole genome shotgun (WGS) entry which is preliminary data.</text>
</comment>
<dbReference type="InterPro" id="IPR026270">
    <property type="entry name" value="SRP72"/>
</dbReference>
<dbReference type="EMBL" id="QEAQ01000009">
    <property type="protein sequence ID" value="TPX61217.1"/>
    <property type="molecule type" value="Genomic_DNA"/>
</dbReference>
<evidence type="ECO:0000256" key="4">
    <source>
        <dbReference type="ARBA" id="ARBA00018350"/>
    </source>
</evidence>
<keyword evidence="5 9" id="KW-0963">Cytoplasm</keyword>
<organism evidence="12 13">
    <name type="scientific">Powellomyces hirtus</name>
    <dbReference type="NCBI Taxonomy" id="109895"/>
    <lineage>
        <taxon>Eukaryota</taxon>
        <taxon>Fungi</taxon>
        <taxon>Fungi incertae sedis</taxon>
        <taxon>Chytridiomycota</taxon>
        <taxon>Chytridiomycota incertae sedis</taxon>
        <taxon>Chytridiomycetes</taxon>
        <taxon>Spizellomycetales</taxon>
        <taxon>Powellomycetaceae</taxon>
        <taxon>Powellomyces</taxon>
    </lineage>
</organism>
<dbReference type="GO" id="GO:0043022">
    <property type="term" value="F:ribosome binding"/>
    <property type="evidence" value="ECO:0007669"/>
    <property type="project" value="TreeGrafter"/>
</dbReference>
<evidence type="ECO:0000256" key="5">
    <source>
        <dbReference type="ARBA" id="ARBA00022490"/>
    </source>
</evidence>
<sequence length="661" mass="73055">MAAPASELFAELRQAYEAENYLRTIEVSDKILKRSKNDPDALHAKIVALIRTEQYTTAISTLNAVPESIRDEYVFEHAYCLYRTNQLDHCLVLIRERRDDAVKLMGNDAARSMLQLEAQVLYRKENFAECFEIYQELKQGAGEEELRELHANILAVKAAAATVQTVLPDQMETEQPIDSYEIMYNTACLHLAKGELERAAQLLKAATRSCREALEEDNYTEEEIEHELGIVSLQLAYVYQIQGKVDEAEKLYRAALNIKANDSAITAVASNNLIAIRGNHDLLLESAKLFRSTTASGVEYKLNSVQKRILAINGALLALHSKKIGDARQKGKQLAEQFPEDATILLILASTTLLSEESPTAALKELQLYIQKLPHSLEIHLATAQLQIAQQNYEGAFTTLRSYLDSASADAKYEPGLVSLLVWLHGQMDEVDVAVSLLQDATKHWQNNAKSKHDASSLKHLASFKLRSHQAREAAQDYEQLVKANPSDVEAVAGLIIAYSEYDPTLAEQYQAYLPAEVLTTPSGYDAESLESTRLEAIRKSFREETEKSKTRKRKRKQIPPKNYNPDVAPDPERWLPKRDRSTFAKKGKGKKDIGRGPQGMALAGGGIGGTGSANISGSVRSSVTVKEAASPPADVQPAATGSSGSSSSLSNKKKKKKGKK</sequence>
<protein>
    <recommendedName>
        <fullName evidence="4 9">Signal recognition particle subunit SRP72</fullName>
    </recommendedName>
</protein>
<evidence type="ECO:0000313" key="12">
    <source>
        <dbReference type="EMBL" id="TPX61217.1"/>
    </source>
</evidence>
<dbReference type="AlphaFoldDB" id="A0A507ECY1"/>
<evidence type="ECO:0000256" key="3">
    <source>
        <dbReference type="ARBA" id="ARBA00007676"/>
    </source>
</evidence>
<feature type="compositionally biased region" description="Basic residues" evidence="10">
    <location>
        <begin position="652"/>
        <end position="661"/>
    </location>
</feature>
<evidence type="ECO:0000256" key="1">
    <source>
        <dbReference type="ARBA" id="ARBA00004240"/>
    </source>
</evidence>
<reference evidence="12 13" key="1">
    <citation type="journal article" date="2019" name="Sci. Rep.">
        <title>Comparative genomics of chytrid fungi reveal insights into the obligate biotrophic and pathogenic lifestyle of Synchytrium endobioticum.</title>
        <authorList>
            <person name="van de Vossenberg B.T.L.H."/>
            <person name="Warris S."/>
            <person name="Nguyen H.D.T."/>
            <person name="van Gent-Pelzer M.P.E."/>
            <person name="Joly D.L."/>
            <person name="van de Geest H.C."/>
            <person name="Bonants P.J.M."/>
            <person name="Smith D.S."/>
            <person name="Levesque C.A."/>
            <person name="van der Lee T.A.J."/>
        </authorList>
    </citation>
    <scope>NUCLEOTIDE SEQUENCE [LARGE SCALE GENOMIC DNA]</scope>
    <source>
        <strain evidence="12 13">CBS 809.83</strain>
    </source>
</reference>
<name>A0A507ECY1_9FUNG</name>